<keyword evidence="12" id="KW-1185">Reference proteome</keyword>
<dbReference type="InterPro" id="IPR038269">
    <property type="entry name" value="SCAN_sf"/>
</dbReference>
<organism evidence="11 12">
    <name type="scientific">Neotoma lepida</name>
    <name type="common">Desert woodrat</name>
    <dbReference type="NCBI Taxonomy" id="56216"/>
    <lineage>
        <taxon>Eukaryota</taxon>
        <taxon>Metazoa</taxon>
        <taxon>Chordata</taxon>
        <taxon>Craniata</taxon>
        <taxon>Vertebrata</taxon>
        <taxon>Euteleostomi</taxon>
        <taxon>Mammalia</taxon>
        <taxon>Eutheria</taxon>
        <taxon>Euarchontoglires</taxon>
        <taxon>Glires</taxon>
        <taxon>Rodentia</taxon>
        <taxon>Myomorpha</taxon>
        <taxon>Muroidea</taxon>
        <taxon>Cricetidae</taxon>
        <taxon>Neotominae</taxon>
        <taxon>Neotoma</taxon>
    </lineage>
</organism>
<evidence type="ECO:0000313" key="12">
    <source>
        <dbReference type="Proteomes" id="UP000092124"/>
    </source>
</evidence>
<evidence type="ECO:0000256" key="1">
    <source>
        <dbReference type="ARBA" id="ARBA00022723"/>
    </source>
</evidence>
<dbReference type="SUPFAM" id="SSF47353">
    <property type="entry name" value="Retrovirus capsid dimerization domain-like"/>
    <property type="match status" value="1"/>
</dbReference>
<dbReference type="SMART" id="SM00431">
    <property type="entry name" value="SCAN"/>
    <property type="match status" value="1"/>
</dbReference>
<dbReference type="Pfam" id="PF02023">
    <property type="entry name" value="SCAN"/>
    <property type="match status" value="1"/>
</dbReference>
<feature type="compositionally biased region" description="Basic and acidic residues" evidence="8">
    <location>
        <begin position="172"/>
        <end position="181"/>
    </location>
</feature>
<evidence type="ECO:0008006" key="13">
    <source>
        <dbReference type="Google" id="ProtNLM"/>
    </source>
</evidence>
<keyword evidence="5 7" id="KW-0539">Nucleus</keyword>
<dbReference type="CDD" id="cd07936">
    <property type="entry name" value="SCAN"/>
    <property type="match status" value="1"/>
</dbReference>
<evidence type="ECO:0000256" key="2">
    <source>
        <dbReference type="ARBA" id="ARBA00022737"/>
    </source>
</evidence>
<evidence type="ECO:0000256" key="6">
    <source>
        <dbReference type="PROSITE-ProRule" id="PRU00042"/>
    </source>
</evidence>
<comment type="caution">
    <text evidence="11">The sequence shown here is derived from an EMBL/GenBank/DDBJ whole genome shotgun (WGS) entry which is preliminary data.</text>
</comment>
<evidence type="ECO:0000256" key="8">
    <source>
        <dbReference type="SAM" id="MobiDB-lite"/>
    </source>
</evidence>
<dbReference type="Proteomes" id="UP000092124">
    <property type="component" value="Unassembled WGS sequence"/>
</dbReference>
<feature type="compositionally biased region" description="Low complexity" evidence="8">
    <location>
        <begin position="23"/>
        <end position="37"/>
    </location>
</feature>
<keyword evidence="3 6" id="KW-0863">Zinc-finger</keyword>
<feature type="compositionally biased region" description="Basic residues" evidence="8">
    <location>
        <begin position="159"/>
        <end position="171"/>
    </location>
</feature>
<dbReference type="InterPro" id="IPR003309">
    <property type="entry name" value="SCAN_dom"/>
</dbReference>
<evidence type="ECO:0000256" key="7">
    <source>
        <dbReference type="PROSITE-ProRule" id="PRU00187"/>
    </source>
</evidence>
<feature type="compositionally biased region" description="Polar residues" evidence="8">
    <location>
        <begin position="136"/>
        <end position="152"/>
    </location>
</feature>
<accession>A0A1A6H722</accession>
<dbReference type="InterPro" id="IPR036236">
    <property type="entry name" value="Znf_C2H2_sf"/>
</dbReference>
<keyword evidence="4" id="KW-0862">Zinc</keyword>
<dbReference type="AlphaFoldDB" id="A0A1A6H722"/>
<dbReference type="EMBL" id="LZPO01044434">
    <property type="protein sequence ID" value="OBS74398.1"/>
    <property type="molecule type" value="Genomic_DNA"/>
</dbReference>
<dbReference type="OrthoDB" id="6077919at2759"/>
<dbReference type="FunFam" id="1.10.4020.10:FF:000001">
    <property type="entry name" value="zinc finger protein 263 isoform X1"/>
    <property type="match status" value="1"/>
</dbReference>
<dbReference type="PANTHER" id="PTHR45935">
    <property type="entry name" value="PROTEIN ZBED8-RELATED"/>
    <property type="match status" value="1"/>
</dbReference>
<dbReference type="Gene3D" id="3.30.160.60">
    <property type="entry name" value="Classic Zinc Finger"/>
    <property type="match status" value="1"/>
</dbReference>
<proteinExistence type="predicted"/>
<dbReference type="STRING" id="56216.A0A1A6H722"/>
<feature type="compositionally biased region" description="Polar residues" evidence="8">
    <location>
        <begin position="38"/>
        <end position="50"/>
    </location>
</feature>
<feature type="domain" description="SCAN box" evidence="10">
    <location>
        <begin position="47"/>
        <end position="128"/>
    </location>
</feature>
<reference evidence="11 12" key="1">
    <citation type="submission" date="2016-06" db="EMBL/GenBank/DDBJ databases">
        <title>The Draft Genome Sequence and Annotation of the Desert Woodrat Neotoma lepida.</title>
        <authorList>
            <person name="Campbell M."/>
            <person name="Oakeson K.F."/>
            <person name="Yandell M."/>
            <person name="Halpert J.R."/>
            <person name="Dearing D."/>
        </authorList>
    </citation>
    <scope>NUCLEOTIDE SEQUENCE [LARGE SCALE GENOMIC DNA]</scope>
    <source>
        <strain evidence="11">417</strain>
        <tissue evidence="11">Liver</tissue>
    </source>
</reference>
<sequence>MSEVKEDGCFSAHVRDVQNSNLSMQDSSNQNRNDSSQTESHSPESAQQHFRNVRYDQVPGPLEAARKLHELCYQWLAPETNSKEQILEALVLEQFLSILPQAMKNWVQKHHLQDVKQAVALVECLQTEPDAVPNEPENNMGNDQPESASTSEIEARPSKGSKTRKKAAQKKNNRESQADTRRVRKRGQALPGRKITLPSTCKQQRRKPFKCQEYGKDVRVPSGLVKHKRVHNTEKSFSCQQCG</sequence>
<feature type="non-terminal residue" evidence="11">
    <location>
        <position position="243"/>
    </location>
</feature>
<dbReference type="GO" id="GO:0008270">
    <property type="term" value="F:zinc ion binding"/>
    <property type="evidence" value="ECO:0007669"/>
    <property type="project" value="UniProtKB-KW"/>
</dbReference>
<dbReference type="Gene3D" id="1.10.4020.10">
    <property type="entry name" value="DNA breaking-rejoining enzymes"/>
    <property type="match status" value="1"/>
</dbReference>
<comment type="subcellular location">
    <subcellularLocation>
        <location evidence="7">Nucleus</location>
    </subcellularLocation>
</comment>
<name>A0A1A6H722_NEOLE</name>
<gene>
    <name evidence="11" type="ORF">A6R68_15072</name>
</gene>
<keyword evidence="2" id="KW-0677">Repeat</keyword>
<evidence type="ECO:0000259" key="10">
    <source>
        <dbReference type="PROSITE" id="PS50804"/>
    </source>
</evidence>
<dbReference type="PROSITE" id="PS50157">
    <property type="entry name" value="ZINC_FINGER_C2H2_2"/>
    <property type="match status" value="1"/>
</dbReference>
<dbReference type="InterPro" id="IPR050916">
    <property type="entry name" value="SCAN-C2H2_zinc_finger"/>
</dbReference>
<dbReference type="GO" id="GO:0005634">
    <property type="term" value="C:nucleus"/>
    <property type="evidence" value="ECO:0007669"/>
    <property type="project" value="UniProtKB-SubCell"/>
</dbReference>
<feature type="domain" description="C2H2-type" evidence="9">
    <location>
        <begin position="209"/>
        <end position="236"/>
    </location>
</feature>
<dbReference type="SUPFAM" id="SSF57667">
    <property type="entry name" value="beta-beta-alpha zinc fingers"/>
    <property type="match status" value="1"/>
</dbReference>
<feature type="compositionally biased region" description="Basic and acidic residues" evidence="8">
    <location>
        <begin position="1"/>
        <end position="16"/>
    </location>
</feature>
<dbReference type="InterPro" id="IPR013087">
    <property type="entry name" value="Znf_C2H2_type"/>
</dbReference>
<evidence type="ECO:0000256" key="3">
    <source>
        <dbReference type="ARBA" id="ARBA00022771"/>
    </source>
</evidence>
<protein>
    <recommendedName>
        <fullName evidence="13">SCAN box domain-containing protein</fullName>
    </recommendedName>
</protein>
<keyword evidence="1" id="KW-0479">Metal-binding</keyword>
<evidence type="ECO:0000313" key="11">
    <source>
        <dbReference type="EMBL" id="OBS74398.1"/>
    </source>
</evidence>
<feature type="region of interest" description="Disordered" evidence="8">
    <location>
        <begin position="1"/>
        <end position="50"/>
    </location>
</feature>
<feature type="region of interest" description="Disordered" evidence="8">
    <location>
        <begin position="129"/>
        <end position="208"/>
    </location>
</feature>
<evidence type="ECO:0000256" key="4">
    <source>
        <dbReference type="ARBA" id="ARBA00022833"/>
    </source>
</evidence>
<evidence type="ECO:0000256" key="5">
    <source>
        <dbReference type="ARBA" id="ARBA00023242"/>
    </source>
</evidence>
<evidence type="ECO:0000259" key="9">
    <source>
        <dbReference type="PROSITE" id="PS50157"/>
    </source>
</evidence>
<dbReference type="PANTHER" id="PTHR45935:SF15">
    <property type="entry name" value="SCAN BOX DOMAIN-CONTAINING PROTEIN"/>
    <property type="match status" value="1"/>
</dbReference>
<dbReference type="PROSITE" id="PS50804">
    <property type="entry name" value="SCAN_BOX"/>
    <property type="match status" value="1"/>
</dbReference>